<name>A0A8S4R138_9NEOP</name>
<evidence type="ECO:0000313" key="1">
    <source>
        <dbReference type="EMBL" id="CAH2228649.1"/>
    </source>
</evidence>
<gene>
    <name evidence="1" type="primary">jg23161</name>
    <name evidence="1" type="ORF">PAEG_LOCUS8426</name>
</gene>
<evidence type="ECO:0000313" key="2">
    <source>
        <dbReference type="Proteomes" id="UP000838756"/>
    </source>
</evidence>
<dbReference type="AlphaFoldDB" id="A0A8S4R138"/>
<proteinExistence type="predicted"/>
<protein>
    <submittedName>
        <fullName evidence="1">Jg23161 protein</fullName>
    </submittedName>
</protein>
<dbReference type="Proteomes" id="UP000838756">
    <property type="component" value="Unassembled WGS sequence"/>
</dbReference>
<feature type="non-terminal residue" evidence="1">
    <location>
        <position position="1"/>
    </location>
</feature>
<accession>A0A8S4R138</accession>
<sequence>ISNILIYFLILQYTKPQYNPPLYDGQAYQYNYLNIAYPQYSNQRMYKNYNKWIQENSEEYDEYGEENHCACHKCHETIKKPSCRDVCPNCFTTPPPVIAPSYVFLPYPYPYPLTPNTTLVPTTQTIETTAASTAMNSVTTSSEASITQLETKSTRAETIKAFKSEAVTLSNALPEDNNDLSKEKTFNIKDKGQFTLTALRRTKPNWLPKYGIVPISDKFAEKLMLQLRSMRVLHPHKDNTRINGS</sequence>
<keyword evidence="2" id="KW-1185">Reference proteome</keyword>
<reference evidence="1" key="1">
    <citation type="submission" date="2022-03" db="EMBL/GenBank/DDBJ databases">
        <authorList>
            <person name="Lindestad O."/>
        </authorList>
    </citation>
    <scope>NUCLEOTIDE SEQUENCE</scope>
</reference>
<organism evidence="1 2">
    <name type="scientific">Pararge aegeria aegeria</name>
    <dbReference type="NCBI Taxonomy" id="348720"/>
    <lineage>
        <taxon>Eukaryota</taxon>
        <taxon>Metazoa</taxon>
        <taxon>Ecdysozoa</taxon>
        <taxon>Arthropoda</taxon>
        <taxon>Hexapoda</taxon>
        <taxon>Insecta</taxon>
        <taxon>Pterygota</taxon>
        <taxon>Neoptera</taxon>
        <taxon>Endopterygota</taxon>
        <taxon>Lepidoptera</taxon>
        <taxon>Glossata</taxon>
        <taxon>Ditrysia</taxon>
        <taxon>Papilionoidea</taxon>
        <taxon>Nymphalidae</taxon>
        <taxon>Satyrinae</taxon>
        <taxon>Satyrini</taxon>
        <taxon>Parargina</taxon>
        <taxon>Pararge</taxon>
    </lineage>
</organism>
<comment type="caution">
    <text evidence="1">The sequence shown here is derived from an EMBL/GenBank/DDBJ whole genome shotgun (WGS) entry which is preliminary data.</text>
</comment>
<dbReference type="OrthoDB" id="7448126at2759"/>
<dbReference type="EMBL" id="CAKXAJ010024404">
    <property type="protein sequence ID" value="CAH2228649.1"/>
    <property type="molecule type" value="Genomic_DNA"/>
</dbReference>